<keyword evidence="1" id="KW-0560">Oxidoreductase</keyword>
<dbReference type="GeneID" id="41328411"/>
<organism evidence="4 5">
    <name type="scientific">Promethearchaeum syntrophicum</name>
    <dbReference type="NCBI Taxonomy" id="2594042"/>
    <lineage>
        <taxon>Archaea</taxon>
        <taxon>Promethearchaeati</taxon>
        <taxon>Promethearchaeota</taxon>
        <taxon>Promethearchaeia</taxon>
        <taxon>Promethearchaeales</taxon>
        <taxon>Promethearchaeaceae</taxon>
        <taxon>Promethearchaeum</taxon>
    </lineage>
</organism>
<keyword evidence="5" id="KW-1185">Reference proteome</keyword>
<dbReference type="SUPFAM" id="SSF51735">
    <property type="entry name" value="NAD(P)-binding Rossmann-fold domains"/>
    <property type="match status" value="1"/>
</dbReference>
<evidence type="ECO:0000259" key="3">
    <source>
        <dbReference type="Pfam" id="PF02317"/>
    </source>
</evidence>
<dbReference type="Pfam" id="PF01210">
    <property type="entry name" value="NAD_Gly3P_dh_N"/>
    <property type="match status" value="1"/>
</dbReference>
<reference evidence="4 5" key="2">
    <citation type="journal article" date="2024" name="Int. J. Syst. Evol. Microbiol.">
        <title>Promethearchaeum syntrophicum gen. nov., sp. nov., an anaerobic, obligately syntrophic archaeon, the first isolate of the lineage 'Asgard' archaea, and proposal of the new archaeal phylum Promethearchaeota phyl. nov. and kingdom Promethearchaeati regn. nov.</title>
        <authorList>
            <person name="Imachi H."/>
            <person name="Nobu M.K."/>
            <person name="Kato S."/>
            <person name="Takaki Y."/>
            <person name="Miyazaki M."/>
            <person name="Miyata M."/>
            <person name="Ogawara M."/>
            <person name="Saito Y."/>
            <person name="Sakai S."/>
            <person name="Tahara Y.O."/>
            <person name="Takano Y."/>
            <person name="Tasumi E."/>
            <person name="Uematsu K."/>
            <person name="Yoshimura T."/>
            <person name="Itoh T."/>
            <person name="Ohkuma M."/>
            <person name="Takai K."/>
        </authorList>
    </citation>
    <scope>NUCLEOTIDE SEQUENCE [LARGE SCALE GENOMIC DNA]</scope>
    <source>
        <strain evidence="4 5">MK-D1</strain>
    </source>
</reference>
<dbReference type="Proteomes" id="UP000321408">
    <property type="component" value="Chromosome"/>
</dbReference>
<dbReference type="InterPro" id="IPR003421">
    <property type="entry name" value="Opine_DH"/>
</dbReference>
<evidence type="ECO:0000256" key="1">
    <source>
        <dbReference type="ARBA" id="ARBA00023002"/>
    </source>
</evidence>
<dbReference type="InterPro" id="IPR013328">
    <property type="entry name" value="6PGD_dom2"/>
</dbReference>
<name>A0A5B9D6G4_9ARCH</name>
<dbReference type="InterPro" id="IPR011128">
    <property type="entry name" value="G3P_DH_NAD-dep_N"/>
</dbReference>
<dbReference type="AlphaFoldDB" id="A0A5B9D6G4"/>
<feature type="domain" description="Opine dehydrogenase" evidence="3">
    <location>
        <begin position="188"/>
        <end position="330"/>
    </location>
</feature>
<sequence length="380" mass="43094">MENSNYNITIIGAGNGGRAFAVYLSRLGHDVTLLYRSSKYVENIKSSKTILSFGYISGSHKLKMITNNYKKAIENADIILYVVPASAHLSITKEILPYLKNNQIIILNPGRTWGAVEVYNAIKNNRPKLQIHVGETQTLLFTCRKIHDFGVSILKIKNSVDFCFYPEEDNKILFPIINSIFPEFNLVDDIRETSLNNIGAVIHPVITVLNAGSITRKSDFHFYEEGISKKIANLVEKVDQERCKILRYIGVKPISLIKWANRVYGCKATDYYEVFHQIESYKNIKAPVSLRVRYLTEDIPTGLVPLSSIGKYISISTPNINSIIVIATTLLNTNFYKIGRTIERIPALKTLLIKKLVKKRPGVPYTLLQAQNPIFYNNFE</sequence>
<proteinExistence type="predicted"/>
<protein>
    <submittedName>
        <fullName evidence="4">NAD/NADP octopine/nopaline dehydrogenase family protein</fullName>
    </submittedName>
</protein>
<evidence type="ECO:0000259" key="2">
    <source>
        <dbReference type="Pfam" id="PF01210"/>
    </source>
</evidence>
<accession>A0A5B9D6G4</accession>
<dbReference type="PANTHER" id="PTHR38015">
    <property type="entry name" value="BLR6086 PROTEIN"/>
    <property type="match status" value="1"/>
</dbReference>
<dbReference type="GO" id="GO:0051287">
    <property type="term" value="F:NAD binding"/>
    <property type="evidence" value="ECO:0007669"/>
    <property type="project" value="InterPro"/>
</dbReference>
<dbReference type="PANTHER" id="PTHR38015:SF1">
    <property type="entry name" value="OPINE DEHYDROGENASE DOMAIN-CONTAINING PROTEIN"/>
    <property type="match status" value="1"/>
</dbReference>
<evidence type="ECO:0000313" key="4">
    <source>
        <dbReference type="EMBL" id="QEE14595.1"/>
    </source>
</evidence>
<dbReference type="InterPro" id="IPR036291">
    <property type="entry name" value="NAD(P)-bd_dom_sf"/>
</dbReference>
<dbReference type="InterPro" id="IPR051729">
    <property type="entry name" value="Opine/Lysopine_DH"/>
</dbReference>
<dbReference type="SUPFAM" id="SSF48179">
    <property type="entry name" value="6-phosphogluconate dehydrogenase C-terminal domain-like"/>
    <property type="match status" value="1"/>
</dbReference>
<dbReference type="KEGG" id="psyt:DSAG12_00408"/>
<dbReference type="Gene3D" id="3.40.50.720">
    <property type="entry name" value="NAD(P)-binding Rossmann-like Domain"/>
    <property type="match status" value="1"/>
</dbReference>
<dbReference type="InterPro" id="IPR008927">
    <property type="entry name" value="6-PGluconate_DH-like_C_sf"/>
</dbReference>
<reference evidence="4 5" key="1">
    <citation type="journal article" date="2020" name="Nature">
        <title>Isolation of an archaeon at the prokaryote-eukaryote interface.</title>
        <authorList>
            <person name="Imachi H."/>
            <person name="Nobu M.K."/>
            <person name="Nakahara N."/>
            <person name="Morono Y."/>
            <person name="Ogawara M."/>
            <person name="Takaki Y."/>
            <person name="Takano Y."/>
            <person name="Uematsu K."/>
            <person name="Ikuta T."/>
            <person name="Ito M."/>
            <person name="Matsui Y."/>
            <person name="Miyazaki M."/>
            <person name="Murata K."/>
            <person name="Saito Y."/>
            <person name="Sakai S."/>
            <person name="Song C."/>
            <person name="Tasumi E."/>
            <person name="Yamanaka Y."/>
            <person name="Yamaguchi T."/>
            <person name="Kamagata Y."/>
            <person name="Tamaki H."/>
            <person name="Takai K."/>
        </authorList>
    </citation>
    <scope>NUCLEOTIDE SEQUENCE [LARGE SCALE GENOMIC DNA]</scope>
    <source>
        <strain evidence="4 5">MK-D1</strain>
    </source>
</reference>
<dbReference type="Gene3D" id="1.10.1040.10">
    <property type="entry name" value="N-(1-d-carboxylethyl)-l-norvaline Dehydrogenase, domain 2"/>
    <property type="match status" value="1"/>
</dbReference>
<dbReference type="EMBL" id="CP042905">
    <property type="protein sequence ID" value="QEE14595.1"/>
    <property type="molecule type" value="Genomic_DNA"/>
</dbReference>
<dbReference type="GO" id="GO:0016616">
    <property type="term" value="F:oxidoreductase activity, acting on the CH-OH group of donors, NAD or NADP as acceptor"/>
    <property type="evidence" value="ECO:0007669"/>
    <property type="project" value="InterPro"/>
</dbReference>
<evidence type="ECO:0000313" key="5">
    <source>
        <dbReference type="Proteomes" id="UP000321408"/>
    </source>
</evidence>
<dbReference type="GO" id="GO:0046168">
    <property type="term" value="P:glycerol-3-phosphate catabolic process"/>
    <property type="evidence" value="ECO:0007669"/>
    <property type="project" value="InterPro"/>
</dbReference>
<feature type="domain" description="Glycerol-3-phosphate dehydrogenase NAD-dependent N-terminal" evidence="2">
    <location>
        <begin position="7"/>
        <end position="106"/>
    </location>
</feature>
<gene>
    <name evidence="4" type="ORF">DSAG12_00408</name>
</gene>
<dbReference type="RefSeq" id="WP_147661544.1">
    <property type="nucleotide sequence ID" value="NZ_CP042905.2"/>
</dbReference>
<dbReference type="Pfam" id="PF02317">
    <property type="entry name" value="Octopine_DH"/>
    <property type="match status" value="1"/>
</dbReference>